<dbReference type="EMBL" id="JTJC03000004">
    <property type="protein sequence ID" value="NHC36147.1"/>
    <property type="molecule type" value="Genomic_DNA"/>
</dbReference>
<dbReference type="GO" id="GO:0015418">
    <property type="term" value="F:ABC-type quaternary ammonium compound transporting activity"/>
    <property type="evidence" value="ECO:0007669"/>
    <property type="project" value="UniProtKB-EC"/>
</dbReference>
<keyword evidence="10" id="KW-0406">Ion transport</keyword>
<dbReference type="RefSeq" id="WP_039717152.1">
    <property type="nucleotide sequence ID" value="NZ_JTJC03000004.1"/>
</dbReference>
<comment type="subcellular location">
    <subcellularLocation>
        <location evidence="1">Cell inner membrane</location>
        <topology evidence="1">Peripheral membrane protein</topology>
    </subcellularLocation>
</comment>
<name>A0A9X5E8T0_9CYAN</name>
<dbReference type="InterPro" id="IPR003593">
    <property type="entry name" value="AAA+_ATPase"/>
</dbReference>
<dbReference type="GO" id="GO:0043190">
    <property type="term" value="C:ATP-binding cassette (ABC) transporter complex"/>
    <property type="evidence" value="ECO:0007669"/>
    <property type="project" value="InterPro"/>
</dbReference>
<dbReference type="InterPro" id="IPR017871">
    <property type="entry name" value="ABC_transporter-like_CS"/>
</dbReference>
<dbReference type="Proteomes" id="UP000031532">
    <property type="component" value="Unassembled WGS sequence"/>
</dbReference>
<keyword evidence="8" id="KW-1278">Translocase</keyword>
<keyword evidence="6" id="KW-0547">Nucleotide-binding</keyword>
<keyword evidence="11" id="KW-0472">Membrane</keyword>
<evidence type="ECO:0000256" key="12">
    <source>
        <dbReference type="ARBA" id="ARBA00066388"/>
    </source>
</evidence>
<dbReference type="GO" id="GO:0015408">
    <property type="term" value="F:ABC-type ferric iron transporter activity"/>
    <property type="evidence" value="ECO:0007669"/>
    <property type="project" value="InterPro"/>
</dbReference>
<evidence type="ECO:0000256" key="7">
    <source>
        <dbReference type="ARBA" id="ARBA00022840"/>
    </source>
</evidence>
<dbReference type="PROSITE" id="PS50893">
    <property type="entry name" value="ABC_TRANSPORTER_2"/>
    <property type="match status" value="1"/>
</dbReference>
<evidence type="ECO:0000259" key="13">
    <source>
        <dbReference type="PROSITE" id="PS50893"/>
    </source>
</evidence>
<dbReference type="GO" id="GO:0016887">
    <property type="term" value="F:ATP hydrolysis activity"/>
    <property type="evidence" value="ECO:0007669"/>
    <property type="project" value="InterPro"/>
</dbReference>
<evidence type="ECO:0000256" key="11">
    <source>
        <dbReference type="ARBA" id="ARBA00023136"/>
    </source>
</evidence>
<gene>
    <name evidence="14" type="ORF">QH73_0016090</name>
</gene>
<organism evidence="14 15">
    <name type="scientific">Scytonema millei VB511283</name>
    <dbReference type="NCBI Taxonomy" id="1245923"/>
    <lineage>
        <taxon>Bacteria</taxon>
        <taxon>Bacillati</taxon>
        <taxon>Cyanobacteriota</taxon>
        <taxon>Cyanophyceae</taxon>
        <taxon>Nostocales</taxon>
        <taxon>Scytonemataceae</taxon>
        <taxon>Scytonema</taxon>
    </lineage>
</organism>
<evidence type="ECO:0000256" key="5">
    <source>
        <dbReference type="ARBA" id="ARBA00022519"/>
    </source>
</evidence>
<keyword evidence="5" id="KW-0997">Cell inner membrane</keyword>
<dbReference type="EC" id="7.6.2.9" evidence="12"/>
<dbReference type="SUPFAM" id="SSF52540">
    <property type="entry name" value="P-loop containing nucleoside triphosphate hydrolases"/>
    <property type="match status" value="1"/>
</dbReference>
<keyword evidence="4" id="KW-0410">Iron transport</keyword>
<evidence type="ECO:0000256" key="10">
    <source>
        <dbReference type="ARBA" id="ARBA00023065"/>
    </source>
</evidence>
<dbReference type="Gene3D" id="3.40.50.300">
    <property type="entry name" value="P-loop containing nucleotide triphosphate hydrolases"/>
    <property type="match status" value="1"/>
</dbReference>
<dbReference type="SMART" id="SM00382">
    <property type="entry name" value="AAA"/>
    <property type="match status" value="1"/>
</dbReference>
<dbReference type="FunFam" id="3.40.50.300:FF:000425">
    <property type="entry name" value="Probable ABC transporter, ATP-binding subunit"/>
    <property type="match status" value="1"/>
</dbReference>
<dbReference type="GO" id="GO:0005524">
    <property type="term" value="F:ATP binding"/>
    <property type="evidence" value="ECO:0007669"/>
    <property type="project" value="UniProtKB-KW"/>
</dbReference>
<dbReference type="OrthoDB" id="508245at2"/>
<feature type="domain" description="ABC transporter" evidence="13">
    <location>
        <begin position="6"/>
        <end position="238"/>
    </location>
</feature>
<dbReference type="Pfam" id="PF00005">
    <property type="entry name" value="ABC_tran"/>
    <property type="match status" value="1"/>
</dbReference>
<evidence type="ECO:0000256" key="6">
    <source>
        <dbReference type="ARBA" id="ARBA00022741"/>
    </source>
</evidence>
<evidence type="ECO:0000256" key="2">
    <source>
        <dbReference type="ARBA" id="ARBA00022448"/>
    </source>
</evidence>
<evidence type="ECO:0000256" key="9">
    <source>
        <dbReference type="ARBA" id="ARBA00023004"/>
    </source>
</evidence>
<evidence type="ECO:0000256" key="8">
    <source>
        <dbReference type="ARBA" id="ARBA00022967"/>
    </source>
</evidence>
<evidence type="ECO:0000313" key="14">
    <source>
        <dbReference type="EMBL" id="NHC36147.1"/>
    </source>
</evidence>
<keyword evidence="3" id="KW-1003">Cell membrane</keyword>
<evidence type="ECO:0000313" key="15">
    <source>
        <dbReference type="Proteomes" id="UP000031532"/>
    </source>
</evidence>
<dbReference type="PANTHER" id="PTHR42781:SF5">
    <property type="entry name" value="PUTRESCINE TRANSPORT ATP-BINDING PROTEIN POTG"/>
    <property type="match status" value="1"/>
</dbReference>
<dbReference type="CDD" id="cd03259">
    <property type="entry name" value="ABC_Carb_Solutes_like"/>
    <property type="match status" value="1"/>
</dbReference>
<sequence>MPSPLLCLHQVTRQFSRRSQPAVCGVSLSLPAGDLLALLGPSGCGKTTLLRLIAGFEQPQNGTIDIAQRRVSGDGHWLPPEQRNVGMVFQDYALFPHLTVSQNIAFGLDRSSKITKQVKDALALVNLTGMENRYPHQLSGGQQQRVALARAIAPRPALILLDEPLSNLDAQVRLRLRHELRAILKAAGVSAILVTHDREEALSIADRVAVMCNGYLEQIDTPEYLYQQPASRFVAEFVTQANLIPAQRRGDVWQTEIGTIPVSLTGDRDRQDAVDLMVRQEEIVLTPVPTSQILIRDRQFLGREYRYVLHTPSGREIVARTPTNTYLAVNTPVQLEIATQKLQLYPTT</sequence>
<dbReference type="AlphaFoldDB" id="A0A9X5E8T0"/>
<keyword evidence="9" id="KW-0408">Iron</keyword>
<evidence type="ECO:0000256" key="4">
    <source>
        <dbReference type="ARBA" id="ARBA00022496"/>
    </source>
</evidence>
<dbReference type="InterPro" id="IPR027417">
    <property type="entry name" value="P-loop_NTPase"/>
</dbReference>
<keyword evidence="15" id="KW-1185">Reference proteome</keyword>
<dbReference type="InterPro" id="IPR013611">
    <property type="entry name" value="Transp-assoc_OB_typ2"/>
</dbReference>
<keyword evidence="2" id="KW-0813">Transport</keyword>
<evidence type="ECO:0000256" key="3">
    <source>
        <dbReference type="ARBA" id="ARBA00022475"/>
    </source>
</evidence>
<dbReference type="SUPFAM" id="SSF50331">
    <property type="entry name" value="MOP-like"/>
    <property type="match status" value="1"/>
</dbReference>
<protein>
    <recommendedName>
        <fullName evidence="12">ABC-type quaternary amine transporter</fullName>
        <ecNumber evidence="12">7.6.2.9</ecNumber>
    </recommendedName>
</protein>
<accession>A0A9X5E8T0</accession>
<dbReference type="InterPro" id="IPR003439">
    <property type="entry name" value="ABC_transporter-like_ATP-bd"/>
</dbReference>
<evidence type="ECO:0000256" key="1">
    <source>
        <dbReference type="ARBA" id="ARBA00004417"/>
    </source>
</evidence>
<dbReference type="PANTHER" id="PTHR42781">
    <property type="entry name" value="SPERMIDINE/PUTRESCINE IMPORT ATP-BINDING PROTEIN POTA"/>
    <property type="match status" value="1"/>
</dbReference>
<keyword evidence="7 14" id="KW-0067">ATP-binding</keyword>
<reference evidence="14 15" key="1">
    <citation type="journal article" date="2015" name="Genome Announc.">
        <title>Draft Genome Sequence of the Terrestrial Cyanobacterium Scytonema millei VB511283, Isolated from Eastern India.</title>
        <authorList>
            <person name="Sen D."/>
            <person name="Chandrababunaidu M.M."/>
            <person name="Singh D."/>
            <person name="Sanghi N."/>
            <person name="Ghorai A."/>
            <person name="Mishra G.P."/>
            <person name="Madduluri M."/>
            <person name="Adhikary S.P."/>
            <person name="Tripathy S."/>
        </authorList>
    </citation>
    <scope>NUCLEOTIDE SEQUENCE [LARGE SCALE GENOMIC DNA]</scope>
    <source>
        <strain evidence="14 15">VB511283</strain>
    </source>
</reference>
<dbReference type="InterPro" id="IPR008995">
    <property type="entry name" value="Mo/tungstate-bd_C_term_dom"/>
</dbReference>
<dbReference type="PROSITE" id="PS00211">
    <property type="entry name" value="ABC_TRANSPORTER_1"/>
    <property type="match status" value="1"/>
</dbReference>
<dbReference type="InterPro" id="IPR015853">
    <property type="entry name" value="ABC_transpr_FbpC"/>
</dbReference>
<dbReference type="InterPro" id="IPR050093">
    <property type="entry name" value="ABC_SmlMolc_Importer"/>
</dbReference>
<proteinExistence type="predicted"/>
<comment type="caution">
    <text evidence="14">The sequence shown here is derived from an EMBL/GenBank/DDBJ whole genome shotgun (WGS) entry which is preliminary data.</text>
</comment>
<dbReference type="Pfam" id="PF08402">
    <property type="entry name" value="TOBE_2"/>
    <property type="match status" value="1"/>
</dbReference>